<dbReference type="AlphaFoldDB" id="A8N2L6"/>
<evidence type="ECO:0000313" key="4">
    <source>
        <dbReference type="Proteomes" id="UP000001861"/>
    </source>
</evidence>
<keyword evidence="1" id="KW-0812">Transmembrane</keyword>
<reference evidence="3 4" key="1">
    <citation type="journal article" date="2010" name="Proc. Natl. Acad. Sci. U.S.A.">
        <title>Insights into evolution of multicellular fungi from the assembled chromosomes of the mushroom Coprinopsis cinerea (Coprinus cinereus).</title>
        <authorList>
            <person name="Stajich J.E."/>
            <person name="Wilke S.K."/>
            <person name="Ahren D."/>
            <person name="Au C.H."/>
            <person name="Birren B.W."/>
            <person name="Borodovsky M."/>
            <person name="Burns C."/>
            <person name="Canback B."/>
            <person name="Casselton L.A."/>
            <person name="Cheng C.K."/>
            <person name="Deng J."/>
            <person name="Dietrich F.S."/>
            <person name="Fargo D.C."/>
            <person name="Farman M.L."/>
            <person name="Gathman A.C."/>
            <person name="Goldberg J."/>
            <person name="Guigo R."/>
            <person name="Hoegger P.J."/>
            <person name="Hooker J.B."/>
            <person name="Huggins A."/>
            <person name="James T.Y."/>
            <person name="Kamada T."/>
            <person name="Kilaru S."/>
            <person name="Kodira C."/>
            <person name="Kues U."/>
            <person name="Kupfer D."/>
            <person name="Kwan H.S."/>
            <person name="Lomsadze A."/>
            <person name="Li W."/>
            <person name="Lilly W.W."/>
            <person name="Ma L.J."/>
            <person name="Mackey A.J."/>
            <person name="Manning G."/>
            <person name="Martin F."/>
            <person name="Muraguchi H."/>
            <person name="Natvig D.O."/>
            <person name="Palmerini H."/>
            <person name="Ramesh M.A."/>
            <person name="Rehmeyer C.J."/>
            <person name="Roe B.A."/>
            <person name="Shenoy N."/>
            <person name="Stanke M."/>
            <person name="Ter-Hovhannisyan V."/>
            <person name="Tunlid A."/>
            <person name="Velagapudi R."/>
            <person name="Vision T.J."/>
            <person name="Zeng Q."/>
            <person name="Zolan M.E."/>
            <person name="Pukkila P.J."/>
        </authorList>
    </citation>
    <scope>NUCLEOTIDE SEQUENCE [LARGE SCALE GENOMIC DNA]</scope>
    <source>
        <strain evidence="4">Okayama-7 / 130 / ATCC MYA-4618 / FGSC 9003</strain>
    </source>
</reference>
<dbReference type="eggNOG" id="ENOG502QUEX">
    <property type="taxonomic scope" value="Eukaryota"/>
</dbReference>
<proteinExistence type="predicted"/>
<dbReference type="Proteomes" id="UP000001861">
    <property type="component" value="Unassembled WGS sequence"/>
</dbReference>
<dbReference type="PANTHER" id="PTHR31331:SF1">
    <property type="entry name" value="CYSTEINE RICH SECRETORY PROTEIN LCCL DOMAIN CONTAINING 2"/>
    <property type="match status" value="1"/>
</dbReference>
<feature type="transmembrane region" description="Helical" evidence="1">
    <location>
        <begin position="474"/>
        <end position="491"/>
    </location>
</feature>
<dbReference type="InterPro" id="IPR036609">
    <property type="entry name" value="LCCL_sf"/>
</dbReference>
<keyword evidence="4" id="KW-1185">Reference proteome</keyword>
<dbReference type="STRING" id="240176.A8N2L6"/>
<gene>
    <name evidence="3" type="ORF">CC1G_01733</name>
</gene>
<evidence type="ECO:0000256" key="1">
    <source>
        <dbReference type="SAM" id="Phobius"/>
    </source>
</evidence>
<dbReference type="PANTHER" id="PTHR31331">
    <property type="entry name" value="LCCL DOMAIN PROTEIN (AFU_ORTHOLOGUE AFUA_5G08630)"/>
    <property type="match status" value="1"/>
</dbReference>
<organism evidence="3 4">
    <name type="scientific">Coprinopsis cinerea (strain Okayama-7 / 130 / ATCC MYA-4618 / FGSC 9003)</name>
    <name type="common">Inky cap fungus</name>
    <name type="synonym">Hormographiella aspergillata</name>
    <dbReference type="NCBI Taxonomy" id="240176"/>
    <lineage>
        <taxon>Eukaryota</taxon>
        <taxon>Fungi</taxon>
        <taxon>Dikarya</taxon>
        <taxon>Basidiomycota</taxon>
        <taxon>Agaricomycotina</taxon>
        <taxon>Agaricomycetes</taxon>
        <taxon>Agaricomycetidae</taxon>
        <taxon>Agaricales</taxon>
        <taxon>Agaricineae</taxon>
        <taxon>Psathyrellaceae</taxon>
        <taxon>Coprinopsis</taxon>
    </lineage>
</organism>
<dbReference type="InParanoid" id="A8N2L6"/>
<sequence length="727" mass="79866">MAVPAELTSLDISGRYTMNKSLSDSTDAILSHQGVGWFKRKAISVGTITLFVKHFKDESGVEQINIDQTITGGIPGTSEQRTLSWTEKEHEDHVFGPILTKSRRVKPSEIDIDFLKNGWTADTLENGVIQSYSESNTPKSGTTWIANQAWGIKDVNGERRYVRHVKFTGPKGEDIEAVLVYDYPPSPLLDINFTARAHRVSIPIETTLVNAARPFRRPWVFALVAIGYIIGIAFLSHAHSFSLSDDAIFLGCTSTLWLANSQCGLNGQQCLPLNTSATYDFRCPPGCGTLLQNPRTIGAEEMDYVPLVVGGGDEEKTYRADSFICSAASQAGIITTAKGDQCARLHLVGEFTNFLAHKANGVESSGFPTTFPLAFRFSKDTGIGKCNDLRDAGLAVGVVATAILFLVLQPKPIVLYWSLICIGFWTISLFTDSGTAVPDLERQFGRFLPLLFISYAFWRGALRYTLPAIVKAPIEGFILYGSGFWVGVLNNKTFDQLPLSRLTASDLNKRPGSLATFIILLLVVFICGVNQARIMRKTGWLLFYVRWYAAAGVVLLVLALLPTLSLRLHHYILPMLLLPATAFPTRLSAIYQGVLIGLFLHGVARWGYDSIVQTAASLRQDAVLGSVLPTFLTNSTTYNSSIPLANQTLAWEPIIPGDPWVGFSLLVDDVERYVGLAVEYSLASLDPTLPHFFRLAYKSDITLGDYTKAAILWPNGTWVDPAPGPSY</sequence>
<dbReference type="InterPro" id="IPR051957">
    <property type="entry name" value="CRISP-LCCL_domain"/>
</dbReference>
<dbReference type="RefSeq" id="XP_001829053.1">
    <property type="nucleotide sequence ID" value="XM_001829001.1"/>
</dbReference>
<comment type="caution">
    <text evidence="3">The sequence shown here is derived from an EMBL/GenBank/DDBJ whole genome shotgun (WGS) entry which is preliminary data.</text>
</comment>
<dbReference type="InterPro" id="IPR004043">
    <property type="entry name" value="LCCL"/>
</dbReference>
<feature type="transmembrane region" description="Helical" evidence="1">
    <location>
        <begin position="443"/>
        <end position="462"/>
    </location>
</feature>
<feature type="transmembrane region" description="Helical" evidence="1">
    <location>
        <begin position="576"/>
        <end position="600"/>
    </location>
</feature>
<protein>
    <submittedName>
        <fullName evidence="3">LCCL domain-containing protein</fullName>
    </submittedName>
</protein>
<dbReference type="Pfam" id="PF03815">
    <property type="entry name" value="LCCL"/>
    <property type="match status" value="1"/>
</dbReference>
<feature type="transmembrane region" description="Helical" evidence="1">
    <location>
        <begin position="511"/>
        <end position="529"/>
    </location>
</feature>
<dbReference type="VEuPathDB" id="FungiDB:CC1G_01733"/>
<feature type="transmembrane region" description="Helical" evidence="1">
    <location>
        <begin position="413"/>
        <end position="431"/>
    </location>
</feature>
<feature type="domain" description="LCCL" evidence="2">
    <location>
        <begin position="272"/>
        <end position="368"/>
    </location>
</feature>
<feature type="transmembrane region" description="Helical" evidence="1">
    <location>
        <begin position="541"/>
        <end position="564"/>
    </location>
</feature>
<feature type="transmembrane region" description="Helical" evidence="1">
    <location>
        <begin position="392"/>
        <end position="408"/>
    </location>
</feature>
<evidence type="ECO:0000313" key="3">
    <source>
        <dbReference type="EMBL" id="EAU92688.1"/>
    </source>
</evidence>
<name>A8N2L6_COPC7</name>
<dbReference type="OMA" id="HWDKTVL"/>
<dbReference type="GeneID" id="6005479"/>
<evidence type="ECO:0000259" key="2">
    <source>
        <dbReference type="Pfam" id="PF03815"/>
    </source>
</evidence>
<feature type="transmembrane region" description="Helical" evidence="1">
    <location>
        <begin position="219"/>
        <end position="238"/>
    </location>
</feature>
<keyword evidence="1" id="KW-0472">Membrane</keyword>
<dbReference type="OrthoDB" id="441660at2759"/>
<accession>A8N2L6</accession>
<dbReference type="Gene3D" id="2.170.130.20">
    <property type="entry name" value="LCCL-like domain"/>
    <property type="match status" value="1"/>
</dbReference>
<dbReference type="EMBL" id="AACS02000001">
    <property type="protein sequence ID" value="EAU92688.1"/>
    <property type="molecule type" value="Genomic_DNA"/>
</dbReference>
<keyword evidence="1" id="KW-1133">Transmembrane helix</keyword>
<dbReference type="SUPFAM" id="SSF69848">
    <property type="entry name" value="LCCL domain"/>
    <property type="match status" value="1"/>
</dbReference>
<dbReference type="KEGG" id="cci:CC1G_01733"/>